<dbReference type="SUPFAM" id="SSF55154">
    <property type="entry name" value="CYTH-like phosphatases"/>
    <property type="match status" value="1"/>
</dbReference>
<proteinExistence type="predicted"/>
<dbReference type="PANTHER" id="PTHR40114:SF1">
    <property type="entry name" value="SLR0698 PROTEIN"/>
    <property type="match status" value="1"/>
</dbReference>
<dbReference type="InterPro" id="IPR033469">
    <property type="entry name" value="CYTH-like_dom_sf"/>
</dbReference>
<dbReference type="InterPro" id="IPR023577">
    <property type="entry name" value="CYTH_domain"/>
</dbReference>
<evidence type="ECO:0000313" key="2">
    <source>
        <dbReference type="EMBL" id="EZH71814.1"/>
    </source>
</evidence>
<feature type="domain" description="CYTH" evidence="1">
    <location>
        <begin position="1"/>
        <end position="149"/>
    </location>
</feature>
<dbReference type="AlphaFoldDB" id="A0A023BPE3"/>
<reference evidence="2 3" key="1">
    <citation type="submission" date="2014-04" db="EMBL/GenBank/DDBJ databases">
        <title>Aquimarina sp. 22II-S11-z7 Genome Sequencing.</title>
        <authorList>
            <person name="Lai Q."/>
        </authorList>
    </citation>
    <scope>NUCLEOTIDE SEQUENCE [LARGE SCALE GENOMIC DNA]</scope>
    <source>
        <strain evidence="2 3">22II-S11-z7</strain>
    </source>
</reference>
<dbReference type="InterPro" id="IPR012042">
    <property type="entry name" value="NeuTTM/CthTTM-like"/>
</dbReference>
<evidence type="ECO:0000259" key="1">
    <source>
        <dbReference type="PROSITE" id="PS51707"/>
    </source>
</evidence>
<organism evidence="2 3">
    <name type="scientific">Aquimarina atlantica</name>
    <dbReference type="NCBI Taxonomy" id="1317122"/>
    <lineage>
        <taxon>Bacteria</taxon>
        <taxon>Pseudomonadati</taxon>
        <taxon>Bacteroidota</taxon>
        <taxon>Flavobacteriia</taxon>
        <taxon>Flavobacteriales</taxon>
        <taxon>Flavobacteriaceae</taxon>
        <taxon>Aquimarina</taxon>
    </lineage>
</organism>
<dbReference type="Pfam" id="PF01928">
    <property type="entry name" value="CYTH"/>
    <property type="match status" value="1"/>
</dbReference>
<dbReference type="Proteomes" id="UP000023541">
    <property type="component" value="Unassembled WGS sequence"/>
</dbReference>
<sequence>MIEIERKFLVTSETFKNEAQKSTLIKQGFLNTDPARTVRIRIKGKYAFITVKGIGNTSGTSRFEWEKEIDVSEAEQLMPLCEKGIIEKIRYEIPLGNHTYEVDEFFGENKGLIIAEIELDNENETFLKPDWLEKEVTGDRRYYNSQLSKKPYKTW</sequence>
<dbReference type="PROSITE" id="PS51707">
    <property type="entry name" value="CYTH"/>
    <property type="match status" value="1"/>
</dbReference>
<dbReference type="PIRSF" id="PIRSF016487">
    <property type="entry name" value="CYTH_UCP016487"/>
    <property type="match status" value="1"/>
</dbReference>
<dbReference type="EMBL" id="AQRA01000011">
    <property type="protein sequence ID" value="EZH71814.1"/>
    <property type="molecule type" value="Genomic_DNA"/>
</dbReference>
<accession>A0A023BPE3</accession>
<evidence type="ECO:0000313" key="3">
    <source>
        <dbReference type="Proteomes" id="UP000023541"/>
    </source>
</evidence>
<name>A0A023BPE3_9FLAO</name>
<dbReference type="STRING" id="1317122.ATO12_05400"/>
<protein>
    <submittedName>
        <fullName evidence="2">Adenylate cyclase</fullName>
    </submittedName>
</protein>
<dbReference type="Gene3D" id="2.40.320.10">
    <property type="entry name" value="Hypothetical Protein Pfu-838710-001"/>
    <property type="match status" value="1"/>
</dbReference>
<dbReference type="PANTHER" id="PTHR40114">
    <property type="entry name" value="SLR0698 PROTEIN"/>
    <property type="match status" value="1"/>
</dbReference>
<comment type="caution">
    <text evidence="2">The sequence shown here is derived from an EMBL/GenBank/DDBJ whole genome shotgun (WGS) entry which is preliminary data.</text>
</comment>
<dbReference type="CDD" id="cd07891">
    <property type="entry name" value="CYTH-like_CthTTM-like_1"/>
    <property type="match status" value="1"/>
</dbReference>
<dbReference type="eggNOG" id="COG2954">
    <property type="taxonomic scope" value="Bacteria"/>
</dbReference>
<keyword evidence="3" id="KW-1185">Reference proteome</keyword>
<gene>
    <name evidence="2" type="ORF">ATO12_05400</name>
</gene>
<dbReference type="OrthoDB" id="9805588at2"/>
<dbReference type="RefSeq" id="WP_034246485.1">
    <property type="nucleotide sequence ID" value="NZ_AQRA01000011.1"/>
</dbReference>
<dbReference type="SMART" id="SM01118">
    <property type="entry name" value="CYTH"/>
    <property type="match status" value="1"/>
</dbReference>